<keyword evidence="5" id="KW-0813">Transport</keyword>
<protein>
    <recommendedName>
        <fullName evidence="4 15">Peroxisome assembly protein 12</fullName>
    </recommendedName>
    <alternativeName>
        <fullName evidence="14 15">Peroxin-12</fullName>
    </alternativeName>
</protein>
<evidence type="ECO:0000256" key="10">
    <source>
        <dbReference type="ARBA" id="ARBA00022927"/>
    </source>
</evidence>
<dbReference type="InterPro" id="IPR006845">
    <property type="entry name" value="Pex_N"/>
</dbReference>
<proteinExistence type="inferred from homology"/>
<dbReference type="SUPFAM" id="SSF57850">
    <property type="entry name" value="RING/U-box"/>
    <property type="match status" value="1"/>
</dbReference>
<evidence type="ECO:0000256" key="16">
    <source>
        <dbReference type="SAM" id="Phobius"/>
    </source>
</evidence>
<evidence type="ECO:0000256" key="2">
    <source>
        <dbReference type="ARBA" id="ARBA00004906"/>
    </source>
</evidence>
<name>A0ABP1NML1_XYLVO</name>
<dbReference type="InterPro" id="IPR001841">
    <property type="entry name" value="Znf_RING"/>
</dbReference>
<dbReference type="PANTHER" id="PTHR12888:SF0">
    <property type="entry name" value="PEROXISOME ASSEMBLY PROTEIN 12"/>
    <property type="match status" value="1"/>
</dbReference>
<feature type="transmembrane region" description="Helical" evidence="16">
    <location>
        <begin position="151"/>
        <end position="174"/>
    </location>
</feature>
<keyword evidence="9" id="KW-0862">Zinc</keyword>
<organism evidence="18 19">
    <name type="scientific">Xylocopa violacea</name>
    <name type="common">Violet carpenter bee</name>
    <name type="synonym">Apis violacea</name>
    <dbReference type="NCBI Taxonomy" id="135666"/>
    <lineage>
        <taxon>Eukaryota</taxon>
        <taxon>Metazoa</taxon>
        <taxon>Ecdysozoa</taxon>
        <taxon>Arthropoda</taxon>
        <taxon>Hexapoda</taxon>
        <taxon>Insecta</taxon>
        <taxon>Pterygota</taxon>
        <taxon>Neoptera</taxon>
        <taxon>Endopterygota</taxon>
        <taxon>Hymenoptera</taxon>
        <taxon>Apocrita</taxon>
        <taxon>Aculeata</taxon>
        <taxon>Apoidea</taxon>
        <taxon>Anthophila</taxon>
        <taxon>Apidae</taxon>
        <taxon>Xylocopa</taxon>
        <taxon>Xylocopa</taxon>
    </lineage>
</organism>
<dbReference type="EMBL" id="CAXAJV020001292">
    <property type="protein sequence ID" value="CAL7942245.1"/>
    <property type="molecule type" value="Genomic_DNA"/>
</dbReference>
<evidence type="ECO:0000256" key="4">
    <source>
        <dbReference type="ARBA" id="ARBA00018980"/>
    </source>
</evidence>
<sequence>MAEKGAHLTGTTFIRPSIFEIVAQESFASTVEPAFKKILSFIVSFNIERYGHILRWEDEAFLIFNTILQRHYFNKYSASFSEAFYGLKRIAVSDSKDERNLSNERKKLSLMLIVLFPYIKNKLSRLSQEYKLAEVDGYTPKSKWQKLYRTCIVKGNAIFFMVYEFMVLYNYILYVSGKSPYTSPLLRLLSISLTYAKPEPTISISDLLRKIRDNSFGVSDSIDILQRSTTTFLEFGAFFLQFLSWWSEEHYFTNLLSLPIPPPPKIPETAKRYKGICPICCEAFRVHTVLSVSGYAFCYQCILPVIRRDKKCPVTNYPAKEDDLIRLYLD</sequence>
<evidence type="ECO:0000256" key="13">
    <source>
        <dbReference type="ARBA" id="ARBA00023140"/>
    </source>
</evidence>
<dbReference type="PIRSF" id="PIRSF038074">
    <property type="entry name" value="Peroxisome_assembly_p12"/>
    <property type="match status" value="1"/>
</dbReference>
<evidence type="ECO:0000256" key="14">
    <source>
        <dbReference type="ARBA" id="ARBA00029692"/>
    </source>
</evidence>
<dbReference type="Pfam" id="PF04757">
    <property type="entry name" value="Pex2_Pex12"/>
    <property type="match status" value="1"/>
</dbReference>
<keyword evidence="13 15" id="KW-0576">Peroxisome</keyword>
<comment type="caution">
    <text evidence="18">The sequence shown here is derived from an EMBL/GenBank/DDBJ whole genome shotgun (WGS) entry which is preliminary data.</text>
</comment>
<evidence type="ECO:0000259" key="17">
    <source>
        <dbReference type="SMART" id="SM00184"/>
    </source>
</evidence>
<keyword evidence="6 16" id="KW-0812">Transmembrane</keyword>
<evidence type="ECO:0000256" key="8">
    <source>
        <dbReference type="ARBA" id="ARBA00022771"/>
    </source>
</evidence>
<evidence type="ECO:0000313" key="18">
    <source>
        <dbReference type="EMBL" id="CAL7942245.1"/>
    </source>
</evidence>
<comment type="subcellular location">
    <subcellularLocation>
        <location evidence="1">Peroxisome membrane</location>
        <topology evidence="1">Multi-pass membrane protein</topology>
    </subcellularLocation>
</comment>
<evidence type="ECO:0000256" key="9">
    <source>
        <dbReference type="ARBA" id="ARBA00022833"/>
    </source>
</evidence>
<dbReference type="PANTHER" id="PTHR12888">
    <property type="entry name" value="PEROXISOME ASSEMBLY PROTEIN 12 PEROXIN-12"/>
    <property type="match status" value="1"/>
</dbReference>
<dbReference type="InterPro" id="IPR013083">
    <property type="entry name" value="Znf_RING/FYVE/PHD"/>
</dbReference>
<keyword evidence="8" id="KW-0863">Zinc-finger</keyword>
<evidence type="ECO:0000256" key="11">
    <source>
        <dbReference type="ARBA" id="ARBA00022989"/>
    </source>
</evidence>
<keyword evidence="7" id="KW-0479">Metal-binding</keyword>
<comment type="function">
    <text evidence="15">Component of a retrotranslocation channel required for peroxisome organization by mediating export of the PEX5 receptor from peroxisomes to the cytosol, thereby promoting PEX5 recycling.</text>
</comment>
<evidence type="ECO:0000256" key="1">
    <source>
        <dbReference type="ARBA" id="ARBA00004585"/>
    </source>
</evidence>
<dbReference type="InterPro" id="IPR017375">
    <property type="entry name" value="PEX12"/>
</dbReference>
<evidence type="ECO:0000256" key="6">
    <source>
        <dbReference type="ARBA" id="ARBA00022692"/>
    </source>
</evidence>
<dbReference type="CDD" id="cd16451">
    <property type="entry name" value="mRING_PEX12"/>
    <property type="match status" value="1"/>
</dbReference>
<evidence type="ECO:0000256" key="7">
    <source>
        <dbReference type="ARBA" id="ARBA00022723"/>
    </source>
</evidence>
<reference evidence="18 19" key="1">
    <citation type="submission" date="2024-08" db="EMBL/GenBank/DDBJ databases">
        <authorList>
            <person name="Will J Nash"/>
            <person name="Angela Man"/>
            <person name="Seanna McTaggart"/>
            <person name="Kendall Baker"/>
            <person name="Tom Barker"/>
            <person name="Leah Catchpole"/>
            <person name="Alex Durrant"/>
            <person name="Karim Gharbi"/>
            <person name="Naomi Irish"/>
            <person name="Gemy Kaithakottil"/>
            <person name="Debby Ku"/>
            <person name="Aaliyah Providence"/>
            <person name="Felix Shaw"/>
            <person name="David Swarbreck"/>
            <person name="Chris Watkins"/>
            <person name="Ann M. McCartney"/>
            <person name="Giulio Formenti"/>
            <person name="Alice Mouton"/>
            <person name="Noel Vella"/>
            <person name="Bjorn M von Reumont"/>
            <person name="Adriana Vella"/>
            <person name="Wilfried Haerty"/>
        </authorList>
    </citation>
    <scope>NUCLEOTIDE SEQUENCE [LARGE SCALE GENOMIC DNA]</scope>
</reference>
<gene>
    <name evidence="18" type="ORF">XYLVIOL_LOCUS5457</name>
</gene>
<dbReference type="Gene3D" id="3.30.40.10">
    <property type="entry name" value="Zinc/RING finger domain, C3HC4 (zinc finger)"/>
    <property type="match status" value="1"/>
</dbReference>
<evidence type="ECO:0000256" key="5">
    <source>
        <dbReference type="ARBA" id="ARBA00022448"/>
    </source>
</evidence>
<comment type="pathway">
    <text evidence="2">Protein modification; protein ubiquitination.</text>
</comment>
<accession>A0ABP1NML1</accession>
<evidence type="ECO:0000256" key="3">
    <source>
        <dbReference type="ARBA" id="ARBA00008704"/>
    </source>
</evidence>
<keyword evidence="10" id="KW-0653">Protein transport</keyword>
<feature type="domain" description="RING-type" evidence="17">
    <location>
        <begin position="277"/>
        <end position="315"/>
    </location>
</feature>
<dbReference type="Proteomes" id="UP001642520">
    <property type="component" value="Unassembled WGS sequence"/>
</dbReference>
<evidence type="ECO:0000256" key="15">
    <source>
        <dbReference type="PIRNR" id="PIRNR038074"/>
    </source>
</evidence>
<evidence type="ECO:0000256" key="12">
    <source>
        <dbReference type="ARBA" id="ARBA00023136"/>
    </source>
</evidence>
<evidence type="ECO:0000313" key="19">
    <source>
        <dbReference type="Proteomes" id="UP001642520"/>
    </source>
</evidence>
<keyword evidence="11 16" id="KW-1133">Transmembrane helix</keyword>
<comment type="similarity">
    <text evidence="3 15">Belongs to the pex2/pex10/pex12 family.</text>
</comment>
<dbReference type="SMART" id="SM00184">
    <property type="entry name" value="RING"/>
    <property type="match status" value="1"/>
</dbReference>
<keyword evidence="12 15" id="KW-0472">Membrane</keyword>
<keyword evidence="19" id="KW-1185">Reference proteome</keyword>